<dbReference type="Proteomes" id="UP001229421">
    <property type="component" value="Unassembled WGS sequence"/>
</dbReference>
<evidence type="ECO:0000259" key="4">
    <source>
        <dbReference type="Pfam" id="PF00685"/>
    </source>
</evidence>
<dbReference type="AlphaFoldDB" id="A0AAD8NSY8"/>
<dbReference type="InterPro" id="IPR027417">
    <property type="entry name" value="P-loop_NTPase"/>
</dbReference>
<dbReference type="EMBL" id="JAUHHV010000004">
    <property type="protein sequence ID" value="KAK1427095.1"/>
    <property type="molecule type" value="Genomic_DNA"/>
</dbReference>
<evidence type="ECO:0000256" key="1">
    <source>
        <dbReference type="ARBA" id="ARBA00005771"/>
    </source>
</evidence>
<evidence type="ECO:0000256" key="3">
    <source>
        <dbReference type="RuleBase" id="RU361155"/>
    </source>
</evidence>
<dbReference type="InterPro" id="IPR000863">
    <property type="entry name" value="Sulfotransferase_dom"/>
</dbReference>
<dbReference type="GO" id="GO:0008146">
    <property type="term" value="F:sulfotransferase activity"/>
    <property type="evidence" value="ECO:0007669"/>
    <property type="project" value="InterPro"/>
</dbReference>
<name>A0AAD8NSY8_TARER</name>
<gene>
    <name evidence="5" type="ORF">QVD17_15778</name>
</gene>
<comment type="caution">
    <text evidence="5">The sequence shown here is derived from an EMBL/GenBank/DDBJ whole genome shotgun (WGS) entry which is preliminary data.</text>
</comment>
<feature type="domain" description="Sulfotransferase" evidence="4">
    <location>
        <begin position="85"/>
        <end position="339"/>
    </location>
</feature>
<dbReference type="PANTHER" id="PTHR11783">
    <property type="entry name" value="SULFOTRANSFERASE SULT"/>
    <property type="match status" value="1"/>
</dbReference>
<comment type="similarity">
    <text evidence="1 3">Belongs to the sulfotransferase 1 family.</text>
</comment>
<keyword evidence="2 3" id="KW-0808">Transferase</keyword>
<evidence type="ECO:0000313" key="6">
    <source>
        <dbReference type="Proteomes" id="UP001229421"/>
    </source>
</evidence>
<keyword evidence="6" id="KW-1185">Reference proteome</keyword>
<dbReference type="Gene3D" id="3.40.50.300">
    <property type="entry name" value="P-loop containing nucleotide triphosphate hydrolases"/>
    <property type="match status" value="1"/>
</dbReference>
<dbReference type="Pfam" id="PF00685">
    <property type="entry name" value="Sulfotransfer_1"/>
    <property type="match status" value="1"/>
</dbReference>
<evidence type="ECO:0000313" key="5">
    <source>
        <dbReference type="EMBL" id="KAK1427095.1"/>
    </source>
</evidence>
<evidence type="ECO:0000256" key="2">
    <source>
        <dbReference type="ARBA" id="ARBA00022679"/>
    </source>
</evidence>
<organism evidence="5 6">
    <name type="scientific">Tagetes erecta</name>
    <name type="common">African marigold</name>
    <dbReference type="NCBI Taxonomy" id="13708"/>
    <lineage>
        <taxon>Eukaryota</taxon>
        <taxon>Viridiplantae</taxon>
        <taxon>Streptophyta</taxon>
        <taxon>Embryophyta</taxon>
        <taxon>Tracheophyta</taxon>
        <taxon>Spermatophyta</taxon>
        <taxon>Magnoliopsida</taxon>
        <taxon>eudicotyledons</taxon>
        <taxon>Gunneridae</taxon>
        <taxon>Pentapetalae</taxon>
        <taxon>asterids</taxon>
        <taxon>campanulids</taxon>
        <taxon>Asterales</taxon>
        <taxon>Asteraceae</taxon>
        <taxon>Asteroideae</taxon>
        <taxon>Heliantheae alliance</taxon>
        <taxon>Tageteae</taxon>
        <taxon>Tagetes</taxon>
    </lineage>
</organism>
<accession>A0AAD8NSY8</accession>
<dbReference type="EC" id="2.8.2.-" evidence="3"/>
<proteinExistence type="inferred from homology"/>
<sequence length="343" mass="39203">MSLPTTTHTLSLSHVTGLCVGDPEEEKANLALIFDRYKGLIAGLPKQKGWLTESLYMYQGHWFSPTKLISIGTVMVSQELFQANPTDIYLVTQPKSGTTWIKALAFAILNRTRHTNVPTHPLLMFNPHDCVPYIENEVLRTKPTYSDATSTRLFATHMPYTSLPQSIHDSSCRIVYMCRNPKDVLVSLIHFVNKVRDKSLDRITLEEGFEMFCKGVSPCGPYWDHVKGYYKASLKHPTRILFLTYENMKRDTRSNVKRLADFLGCPFTEEEEAKGVVEEIVSLCSFKRLSDRNKHGTIREGLPNEVFFREGKVGDWSNHLTKEMGQILDEITTQKFRGLDITF</sequence>
<protein>
    <recommendedName>
        <fullName evidence="3">Sulfotransferase</fullName>
        <ecNumber evidence="3">2.8.2.-</ecNumber>
    </recommendedName>
</protein>
<dbReference type="SUPFAM" id="SSF52540">
    <property type="entry name" value="P-loop containing nucleoside triphosphate hydrolases"/>
    <property type="match status" value="1"/>
</dbReference>
<reference evidence="5" key="1">
    <citation type="journal article" date="2023" name="bioRxiv">
        <title>Improved chromosome-level genome assembly for marigold (Tagetes erecta).</title>
        <authorList>
            <person name="Jiang F."/>
            <person name="Yuan L."/>
            <person name="Wang S."/>
            <person name="Wang H."/>
            <person name="Xu D."/>
            <person name="Wang A."/>
            <person name="Fan W."/>
        </authorList>
    </citation>
    <scope>NUCLEOTIDE SEQUENCE</scope>
    <source>
        <strain evidence="5">WSJ</strain>
        <tissue evidence="5">Leaf</tissue>
    </source>
</reference>